<name>A0A319CCZ2_ASPVC</name>
<dbReference type="GO" id="GO:0016705">
    <property type="term" value="F:oxidoreductase activity, acting on paired donors, with incorporation or reduction of molecular oxygen"/>
    <property type="evidence" value="ECO:0007669"/>
    <property type="project" value="InterPro"/>
</dbReference>
<dbReference type="GO" id="GO:0005506">
    <property type="term" value="F:iron ion binding"/>
    <property type="evidence" value="ECO:0007669"/>
    <property type="project" value="InterPro"/>
</dbReference>
<dbReference type="AlphaFoldDB" id="A0A319CCZ2"/>
<proteinExistence type="inferred from homology"/>
<dbReference type="GO" id="GO:0004497">
    <property type="term" value="F:monooxygenase activity"/>
    <property type="evidence" value="ECO:0007669"/>
    <property type="project" value="InterPro"/>
</dbReference>
<dbReference type="EMBL" id="KZ821616">
    <property type="protein sequence ID" value="PYH73168.1"/>
    <property type="molecule type" value="Genomic_DNA"/>
</dbReference>
<evidence type="ECO:0000256" key="1">
    <source>
        <dbReference type="ARBA" id="ARBA00010617"/>
    </source>
</evidence>
<dbReference type="GeneID" id="37215163"/>
<accession>A0A319CCZ2</accession>
<dbReference type="PANTHER" id="PTHR46300:SF9">
    <property type="entry name" value="P450, PUTATIVE-RELATED"/>
    <property type="match status" value="1"/>
</dbReference>
<gene>
    <name evidence="5" type="ORF">BO88DRAFT_450532</name>
</gene>
<dbReference type="Proteomes" id="UP000248405">
    <property type="component" value="Unassembled WGS sequence"/>
</dbReference>
<reference evidence="5" key="1">
    <citation type="submission" date="2016-12" db="EMBL/GenBank/DDBJ databases">
        <title>The genomes of Aspergillus section Nigri reveals drivers in fungal speciation.</title>
        <authorList>
            <consortium name="DOE Joint Genome Institute"/>
            <person name="Vesth T.C."/>
            <person name="Nybo J."/>
            <person name="Theobald S."/>
            <person name="Brandl J."/>
            <person name="Frisvad J.C."/>
            <person name="Nielsen K.F."/>
            <person name="Lyhne E.K."/>
            <person name="Kogle M.E."/>
            <person name="Kuo A."/>
            <person name="Riley R."/>
            <person name="Clum A."/>
            <person name="Nolan M."/>
            <person name="Lipzen A."/>
            <person name="Salamov A."/>
            <person name="Henrissat B."/>
            <person name="Wiebenga A."/>
            <person name="De Vries R.P."/>
            <person name="Grigoriev I.V."/>
            <person name="Mortensen U.H."/>
            <person name="Andersen M.R."/>
            <person name="Baker S.E."/>
        </authorList>
    </citation>
    <scope>NUCLEOTIDE SEQUENCE [LARGE SCALE GENOMIC DNA]</scope>
    <source>
        <strain evidence="5">CBS 113365</strain>
    </source>
</reference>
<dbReference type="PANTHER" id="PTHR46300">
    <property type="entry name" value="P450, PUTATIVE (EUROFUNG)-RELATED-RELATED"/>
    <property type="match status" value="1"/>
</dbReference>
<protein>
    <submittedName>
        <fullName evidence="5">Uncharacterized protein</fullName>
    </submittedName>
</protein>
<dbReference type="InterPro" id="IPR036396">
    <property type="entry name" value="Cyt_P450_sf"/>
</dbReference>
<organism evidence="5 6">
    <name type="scientific">Aspergillus vadensis (strain CBS 113365 / IMI 142717 / IBT 24658)</name>
    <dbReference type="NCBI Taxonomy" id="1448311"/>
    <lineage>
        <taxon>Eukaryota</taxon>
        <taxon>Fungi</taxon>
        <taxon>Dikarya</taxon>
        <taxon>Ascomycota</taxon>
        <taxon>Pezizomycotina</taxon>
        <taxon>Eurotiomycetes</taxon>
        <taxon>Eurotiomycetidae</taxon>
        <taxon>Eurotiales</taxon>
        <taxon>Aspergillaceae</taxon>
        <taxon>Aspergillus</taxon>
        <taxon>Aspergillus subgen. Circumdati</taxon>
    </lineage>
</organism>
<evidence type="ECO:0000256" key="4">
    <source>
        <dbReference type="ARBA" id="ARBA00023004"/>
    </source>
</evidence>
<keyword evidence="4" id="KW-0408">Iron</keyword>
<keyword evidence="6" id="KW-1185">Reference proteome</keyword>
<dbReference type="GO" id="GO:0020037">
    <property type="term" value="F:heme binding"/>
    <property type="evidence" value="ECO:0007669"/>
    <property type="project" value="InterPro"/>
</dbReference>
<dbReference type="InterPro" id="IPR050364">
    <property type="entry name" value="Cytochrome_P450_fung"/>
</dbReference>
<dbReference type="RefSeq" id="XP_025566962.1">
    <property type="nucleotide sequence ID" value="XM_025710571.1"/>
</dbReference>
<sequence>MEMITGAEPGPSRFTLMHDNDDHLRLHHRLLAPSLGALAAPRYQPLMGLENKQLLCDLSDALHGCPDGATISTATTYPHLERTQSSIILGLHYGLRILHPEDELLQEIIGTQAQVTHLAANPGLPDLIPTLHQLPEFRSP</sequence>
<keyword evidence="3" id="KW-0560">Oxidoreductase</keyword>
<dbReference type="OrthoDB" id="1470350at2759"/>
<evidence type="ECO:0000313" key="6">
    <source>
        <dbReference type="Proteomes" id="UP000248405"/>
    </source>
</evidence>
<keyword evidence="2" id="KW-0479">Metal-binding</keyword>
<evidence type="ECO:0000313" key="5">
    <source>
        <dbReference type="EMBL" id="PYH73168.1"/>
    </source>
</evidence>
<evidence type="ECO:0000256" key="2">
    <source>
        <dbReference type="ARBA" id="ARBA00022723"/>
    </source>
</evidence>
<dbReference type="Gene3D" id="1.10.630.10">
    <property type="entry name" value="Cytochrome P450"/>
    <property type="match status" value="1"/>
</dbReference>
<evidence type="ECO:0000256" key="3">
    <source>
        <dbReference type="ARBA" id="ARBA00023002"/>
    </source>
</evidence>
<comment type="similarity">
    <text evidence="1">Belongs to the cytochrome P450 family.</text>
</comment>